<dbReference type="GO" id="GO:0020037">
    <property type="term" value="F:heme binding"/>
    <property type="evidence" value="ECO:0007669"/>
    <property type="project" value="InterPro"/>
</dbReference>
<accession>M2PTQ3</accession>
<protein>
    <recommendedName>
        <fullName evidence="11">Cytochrome P450</fullName>
    </recommendedName>
</protein>
<dbReference type="STRING" id="914234.M2PTQ3"/>
<dbReference type="Gene3D" id="1.10.630.10">
    <property type="entry name" value="Cytochrome P450"/>
    <property type="match status" value="1"/>
</dbReference>
<evidence type="ECO:0000256" key="7">
    <source>
        <dbReference type="PIRSR" id="PIRSR602403-1"/>
    </source>
</evidence>
<dbReference type="HOGENOM" id="CLU_022195_0_2_1"/>
<dbReference type="EMBL" id="KB445793">
    <property type="protein sequence ID" value="EMD40104.1"/>
    <property type="molecule type" value="Genomic_DNA"/>
</dbReference>
<feature type="binding site" description="axial binding residue" evidence="7">
    <location>
        <position position="412"/>
    </location>
    <ligand>
        <name>heme</name>
        <dbReference type="ChEBI" id="CHEBI:30413"/>
    </ligand>
    <ligandPart>
        <name>Fe</name>
        <dbReference type="ChEBI" id="CHEBI:18248"/>
    </ligandPart>
</feature>
<dbReference type="Proteomes" id="UP000016930">
    <property type="component" value="Unassembled WGS sequence"/>
</dbReference>
<dbReference type="AlphaFoldDB" id="M2PTQ3"/>
<keyword evidence="4 8" id="KW-0560">Oxidoreductase</keyword>
<dbReference type="GO" id="GO:0016705">
    <property type="term" value="F:oxidoreductase activity, acting on paired donors, with incorporation or reduction of molecular oxygen"/>
    <property type="evidence" value="ECO:0007669"/>
    <property type="project" value="InterPro"/>
</dbReference>
<dbReference type="PRINTS" id="PR00465">
    <property type="entry name" value="EP450IV"/>
</dbReference>
<evidence type="ECO:0008006" key="11">
    <source>
        <dbReference type="Google" id="ProtNLM"/>
    </source>
</evidence>
<proteinExistence type="inferred from homology"/>
<keyword evidence="7 8" id="KW-0349">Heme</keyword>
<name>M2PTQ3_CERS8</name>
<dbReference type="SUPFAM" id="SSF48264">
    <property type="entry name" value="Cytochrome P450"/>
    <property type="match status" value="1"/>
</dbReference>
<evidence type="ECO:0000256" key="4">
    <source>
        <dbReference type="ARBA" id="ARBA00023002"/>
    </source>
</evidence>
<keyword evidence="5 7" id="KW-0408">Iron</keyword>
<dbReference type="PROSITE" id="PS00086">
    <property type="entry name" value="CYTOCHROME_P450"/>
    <property type="match status" value="1"/>
</dbReference>
<dbReference type="InterPro" id="IPR036396">
    <property type="entry name" value="Cyt_P450_sf"/>
</dbReference>
<reference evidence="9 10" key="1">
    <citation type="journal article" date="2012" name="Proc. Natl. Acad. Sci. U.S.A.">
        <title>Comparative genomics of Ceriporiopsis subvermispora and Phanerochaete chrysosporium provide insight into selective ligninolysis.</title>
        <authorList>
            <person name="Fernandez-Fueyo E."/>
            <person name="Ruiz-Duenas F.J."/>
            <person name="Ferreira P."/>
            <person name="Floudas D."/>
            <person name="Hibbett D.S."/>
            <person name="Canessa P."/>
            <person name="Larrondo L.F."/>
            <person name="James T.Y."/>
            <person name="Seelenfreund D."/>
            <person name="Lobos S."/>
            <person name="Polanco R."/>
            <person name="Tello M."/>
            <person name="Honda Y."/>
            <person name="Watanabe T."/>
            <person name="Watanabe T."/>
            <person name="Ryu J.S."/>
            <person name="Kubicek C.P."/>
            <person name="Schmoll M."/>
            <person name="Gaskell J."/>
            <person name="Hammel K.E."/>
            <person name="St John F.J."/>
            <person name="Vanden Wymelenberg A."/>
            <person name="Sabat G."/>
            <person name="Splinter BonDurant S."/>
            <person name="Syed K."/>
            <person name="Yadav J.S."/>
            <person name="Doddapaneni H."/>
            <person name="Subramanian V."/>
            <person name="Lavin J.L."/>
            <person name="Oguiza J.A."/>
            <person name="Perez G."/>
            <person name="Pisabarro A.G."/>
            <person name="Ramirez L."/>
            <person name="Santoyo F."/>
            <person name="Master E."/>
            <person name="Coutinho P.M."/>
            <person name="Henrissat B."/>
            <person name="Lombard V."/>
            <person name="Magnuson J.K."/>
            <person name="Kuees U."/>
            <person name="Hori C."/>
            <person name="Igarashi K."/>
            <person name="Samejima M."/>
            <person name="Held B.W."/>
            <person name="Barry K.W."/>
            <person name="LaButti K.M."/>
            <person name="Lapidus A."/>
            <person name="Lindquist E.A."/>
            <person name="Lucas S.M."/>
            <person name="Riley R."/>
            <person name="Salamov A.A."/>
            <person name="Hoffmeister D."/>
            <person name="Schwenk D."/>
            <person name="Hadar Y."/>
            <person name="Yarden O."/>
            <person name="de Vries R.P."/>
            <person name="Wiebenga A."/>
            <person name="Stenlid J."/>
            <person name="Eastwood D."/>
            <person name="Grigoriev I.V."/>
            <person name="Berka R.M."/>
            <person name="Blanchette R.A."/>
            <person name="Kersten P."/>
            <person name="Martinez A.T."/>
            <person name="Vicuna R."/>
            <person name="Cullen D."/>
        </authorList>
    </citation>
    <scope>NUCLEOTIDE SEQUENCE [LARGE SCALE GENOMIC DNA]</scope>
    <source>
        <strain evidence="9 10">B</strain>
    </source>
</reference>
<dbReference type="GO" id="GO:0004497">
    <property type="term" value="F:monooxygenase activity"/>
    <property type="evidence" value="ECO:0007669"/>
    <property type="project" value="UniProtKB-KW"/>
</dbReference>
<keyword evidence="3 7" id="KW-0479">Metal-binding</keyword>
<evidence type="ECO:0000256" key="8">
    <source>
        <dbReference type="RuleBase" id="RU000461"/>
    </source>
</evidence>
<dbReference type="PANTHER" id="PTHR46206:SF6">
    <property type="entry name" value="CYTOCHROME P450 MONOOXYGENASE AN1598-RELATED"/>
    <property type="match status" value="1"/>
</dbReference>
<organism evidence="9 10">
    <name type="scientific">Ceriporiopsis subvermispora (strain B)</name>
    <name type="common">White-rot fungus</name>
    <name type="synonym">Gelatoporia subvermispora</name>
    <dbReference type="NCBI Taxonomy" id="914234"/>
    <lineage>
        <taxon>Eukaryota</taxon>
        <taxon>Fungi</taxon>
        <taxon>Dikarya</taxon>
        <taxon>Basidiomycota</taxon>
        <taxon>Agaricomycotina</taxon>
        <taxon>Agaricomycetes</taxon>
        <taxon>Polyporales</taxon>
        <taxon>Gelatoporiaceae</taxon>
        <taxon>Gelatoporia</taxon>
    </lineage>
</organism>
<dbReference type="InterPro" id="IPR002403">
    <property type="entry name" value="Cyt_P450_E_grp-IV"/>
</dbReference>
<dbReference type="InterPro" id="IPR017972">
    <property type="entry name" value="Cyt_P450_CS"/>
</dbReference>
<evidence type="ECO:0000256" key="6">
    <source>
        <dbReference type="ARBA" id="ARBA00023033"/>
    </source>
</evidence>
<evidence type="ECO:0000256" key="2">
    <source>
        <dbReference type="ARBA" id="ARBA00010617"/>
    </source>
</evidence>
<evidence type="ECO:0000313" key="10">
    <source>
        <dbReference type="Proteomes" id="UP000016930"/>
    </source>
</evidence>
<comment type="cofactor">
    <cofactor evidence="1 7">
        <name>heme</name>
        <dbReference type="ChEBI" id="CHEBI:30413"/>
    </cofactor>
</comment>
<evidence type="ECO:0000256" key="5">
    <source>
        <dbReference type="ARBA" id="ARBA00023004"/>
    </source>
</evidence>
<dbReference type="GO" id="GO:0005506">
    <property type="term" value="F:iron ion binding"/>
    <property type="evidence" value="ECO:0007669"/>
    <property type="project" value="InterPro"/>
</dbReference>
<feature type="non-terminal residue" evidence="9">
    <location>
        <position position="1"/>
    </location>
</feature>
<dbReference type="Pfam" id="PF00067">
    <property type="entry name" value="p450"/>
    <property type="match status" value="1"/>
</dbReference>
<comment type="similarity">
    <text evidence="2 8">Belongs to the cytochrome P450 family.</text>
</comment>
<sequence length="467" mass="53379">LNKIPTIGPSAPLLSYIGAYQFLHNANEMIREGYMKYKGRAFKVAFFDRWMVVVSGHLIEEIGRLPDDQVSFQRGAQELLQSKWTLGRETTEDPYHIEVIKEKLTRNLATVLPQVMDEIQHAFDDQIPTKGDEWTEIHALPVMTKIVARVVNRAFVGVPFCRDPTYLRLASGMIGDVYKGRTLLNLVPFFLRPIVAHFWLPTNLTNQMMSDIMMPVIEERQRKLRELGDDWTDKPADVLMWILEEAEGKDSRLRTLIQMLLVINFVALHSSSGGITHALYHLAAQPEYIEPLREEIELTIAAEGWTKTALNKMWKLDSFMKESQRINGHNCTSLTRVTLKDVYFSDGTLVPAGTLLVAATLATQSDDNLYPNAAEFDAFRFSKLREENDSIKYQYATTSPEFITFGHGKHACPGRFFAVDELKSIMAYIVLNYDVKFEREGVRPANKWISTSVNPDPTAKVLFRRRK</sequence>
<dbReference type="PANTHER" id="PTHR46206">
    <property type="entry name" value="CYTOCHROME P450"/>
    <property type="match status" value="1"/>
</dbReference>
<evidence type="ECO:0000313" key="9">
    <source>
        <dbReference type="EMBL" id="EMD40104.1"/>
    </source>
</evidence>
<dbReference type="CDD" id="cd11041">
    <property type="entry name" value="CYP503A1-like"/>
    <property type="match status" value="1"/>
</dbReference>
<dbReference type="InterPro" id="IPR001128">
    <property type="entry name" value="Cyt_P450"/>
</dbReference>
<gene>
    <name evidence="9" type="ORF">CERSUDRAFT_45258</name>
</gene>
<evidence type="ECO:0000256" key="1">
    <source>
        <dbReference type="ARBA" id="ARBA00001971"/>
    </source>
</evidence>
<evidence type="ECO:0000256" key="3">
    <source>
        <dbReference type="ARBA" id="ARBA00022723"/>
    </source>
</evidence>
<dbReference type="OrthoDB" id="1844152at2759"/>
<keyword evidence="10" id="KW-1185">Reference proteome</keyword>
<keyword evidence="6 8" id="KW-0503">Monooxygenase</keyword>